<proteinExistence type="predicted"/>
<dbReference type="AlphaFoldDB" id="A0A2M7XCY3"/>
<organism evidence="2 3">
    <name type="scientific">Candidatus Uhrbacteria bacterium CG_4_9_14_3_um_filter_41_35</name>
    <dbReference type="NCBI Taxonomy" id="1975034"/>
    <lineage>
        <taxon>Bacteria</taxon>
        <taxon>Candidatus Uhriibacteriota</taxon>
    </lineage>
</organism>
<keyword evidence="1" id="KW-0812">Transmembrane</keyword>
<dbReference type="InterPro" id="IPR019277">
    <property type="entry name" value="DUF2304"/>
</dbReference>
<name>A0A2M7XCY3_9BACT</name>
<protein>
    <submittedName>
        <fullName evidence="2">DUF2304 domain-containing protein</fullName>
    </submittedName>
</protein>
<keyword evidence="1" id="KW-1133">Transmembrane helix</keyword>
<evidence type="ECO:0000313" key="3">
    <source>
        <dbReference type="Proteomes" id="UP000231263"/>
    </source>
</evidence>
<keyword evidence="1" id="KW-0472">Membrane</keyword>
<accession>A0A2M7XCY3</accession>
<comment type="caution">
    <text evidence="2">The sequence shown here is derived from an EMBL/GenBank/DDBJ whole genome shotgun (WGS) entry which is preliminary data.</text>
</comment>
<dbReference type="EMBL" id="PFWT01000026">
    <property type="protein sequence ID" value="PJA45734.1"/>
    <property type="molecule type" value="Genomic_DNA"/>
</dbReference>
<evidence type="ECO:0000256" key="1">
    <source>
        <dbReference type="SAM" id="Phobius"/>
    </source>
</evidence>
<sequence length="115" mass="13391">MIFQFSLIIFAIFAIIRTYKQYRLQRVSASWLTSWLLLWLAVILVAISPQSTDILAKYVGVERGADLLVYSAVVILYYGLYRMMVKQEKLQQELTSLVRKLAIMEAKKIEAKKDR</sequence>
<reference evidence="3" key="1">
    <citation type="submission" date="2017-09" db="EMBL/GenBank/DDBJ databases">
        <title>Depth-based differentiation of microbial function through sediment-hosted aquifers and enrichment of novel symbionts in the deep terrestrial subsurface.</title>
        <authorList>
            <person name="Probst A.J."/>
            <person name="Ladd B."/>
            <person name="Jarett J.K."/>
            <person name="Geller-Mcgrath D.E."/>
            <person name="Sieber C.M.K."/>
            <person name="Emerson J.B."/>
            <person name="Anantharaman K."/>
            <person name="Thomas B.C."/>
            <person name="Malmstrom R."/>
            <person name="Stieglmeier M."/>
            <person name="Klingl A."/>
            <person name="Woyke T."/>
            <person name="Ryan C.M."/>
            <person name="Banfield J.F."/>
        </authorList>
    </citation>
    <scope>NUCLEOTIDE SEQUENCE [LARGE SCALE GENOMIC DNA]</scope>
</reference>
<dbReference type="Pfam" id="PF10066">
    <property type="entry name" value="DUF2304"/>
    <property type="match status" value="1"/>
</dbReference>
<gene>
    <name evidence="2" type="ORF">CO173_04760</name>
</gene>
<feature type="transmembrane region" description="Helical" evidence="1">
    <location>
        <begin position="67"/>
        <end position="85"/>
    </location>
</feature>
<feature type="transmembrane region" description="Helical" evidence="1">
    <location>
        <begin position="29"/>
        <end position="47"/>
    </location>
</feature>
<dbReference type="Proteomes" id="UP000231263">
    <property type="component" value="Unassembled WGS sequence"/>
</dbReference>
<evidence type="ECO:0000313" key="2">
    <source>
        <dbReference type="EMBL" id="PJA45734.1"/>
    </source>
</evidence>